<evidence type="ECO:0000313" key="1">
    <source>
        <dbReference type="EMBL" id="OXA36817.1"/>
    </source>
</evidence>
<gene>
    <name evidence="1" type="ORF">Fcan01_28412</name>
</gene>
<dbReference type="EMBL" id="LNIX01000071">
    <property type="protein sequence ID" value="OXA36817.1"/>
    <property type="molecule type" value="Genomic_DNA"/>
</dbReference>
<name>A0A226CWC6_FOLCA</name>
<keyword evidence="2" id="KW-1185">Reference proteome</keyword>
<comment type="caution">
    <text evidence="1">The sequence shown here is derived from an EMBL/GenBank/DDBJ whole genome shotgun (WGS) entry which is preliminary data.</text>
</comment>
<dbReference type="AlphaFoldDB" id="A0A226CWC6"/>
<evidence type="ECO:0000313" key="2">
    <source>
        <dbReference type="Proteomes" id="UP000198287"/>
    </source>
</evidence>
<protein>
    <submittedName>
        <fullName evidence="1">Uncharacterized protein</fullName>
    </submittedName>
</protein>
<proteinExistence type="predicted"/>
<sequence>MENMLKVLQYTFHFTLLFTQLRANFSLSRINDASETSVFHILVDLIKVRQTSTEQALLDNLLHGHTRLKVIFNMSNLALRNIKHYNRCNHFAYVNPKSTPHFQQESTFIIMPAIPNWLLEPGQLYGIQSNLASCAEYPSFLFLVDTGVTAQSMILAQSNQSYPIKLPTKLFVLNPKESDIHVFCYPCGDFPLRRITNNPPNLIQQWKLYNHDFNKKTIVRAMGSNKFSRKLNTCFSLRYSGRRFPWYVTCVQLALGKLYNFTDVEIDNEKIPAFPPANQVIYYNGMMTMSDLDALVLDDSSERWSLLIYNMKIVPTIITVISLKSRTTVDSLGTFLTPFDSPTWIGIIISVLAISFVIAFPKLEESLSRAATSFGKVLFWTYACLSGQYGGTNEILRILPSPKPFIVIAICSFFMIGSEFYQGSLFSSLIATIPPQLPQSNQEALDSNLEIITIGSTFGSPNVHGKYEYSVVVDLMIPALLEKTSENSRLHQMLIKLKNKAIYVSTLYTGEFWAGWKISDSLEFDFNHHKKQLKETFAIVGQVVHVSNFVEGLRTKRVLWSKTFEGFGLFHILPVV</sequence>
<dbReference type="Gene3D" id="1.10.287.70">
    <property type="match status" value="1"/>
</dbReference>
<accession>A0A226CWC6</accession>
<organism evidence="1 2">
    <name type="scientific">Folsomia candida</name>
    <name type="common">Springtail</name>
    <dbReference type="NCBI Taxonomy" id="158441"/>
    <lineage>
        <taxon>Eukaryota</taxon>
        <taxon>Metazoa</taxon>
        <taxon>Ecdysozoa</taxon>
        <taxon>Arthropoda</taxon>
        <taxon>Hexapoda</taxon>
        <taxon>Collembola</taxon>
        <taxon>Entomobryomorpha</taxon>
        <taxon>Isotomoidea</taxon>
        <taxon>Isotomidae</taxon>
        <taxon>Proisotominae</taxon>
        <taxon>Folsomia</taxon>
    </lineage>
</organism>
<reference evidence="1 2" key="1">
    <citation type="submission" date="2015-12" db="EMBL/GenBank/DDBJ databases">
        <title>The genome of Folsomia candida.</title>
        <authorList>
            <person name="Faddeeva A."/>
            <person name="Derks M.F."/>
            <person name="Anvar Y."/>
            <person name="Smit S."/>
            <person name="Van Straalen N."/>
            <person name="Roelofs D."/>
        </authorList>
    </citation>
    <scope>NUCLEOTIDE SEQUENCE [LARGE SCALE GENOMIC DNA]</scope>
    <source>
        <strain evidence="1 2">VU population</strain>
        <tissue evidence="1">Whole body</tissue>
    </source>
</reference>
<dbReference type="Proteomes" id="UP000198287">
    <property type="component" value="Unassembled WGS sequence"/>
</dbReference>